<feature type="region of interest" description="Disordered" evidence="6">
    <location>
        <begin position="1"/>
        <end position="30"/>
    </location>
</feature>
<evidence type="ECO:0000256" key="1">
    <source>
        <dbReference type="ARBA" id="ARBA00022553"/>
    </source>
</evidence>
<dbReference type="PANTHER" id="PTHR43214:SF24">
    <property type="entry name" value="TRANSCRIPTIONAL REGULATORY PROTEIN NARL-RELATED"/>
    <property type="match status" value="1"/>
</dbReference>
<protein>
    <submittedName>
        <fullName evidence="9">Response regulator transcription factor</fullName>
    </submittedName>
</protein>
<dbReference type="PROSITE" id="PS50043">
    <property type="entry name" value="HTH_LUXR_2"/>
    <property type="match status" value="1"/>
</dbReference>
<keyword evidence="3" id="KW-0238">DNA-binding</keyword>
<dbReference type="PROSITE" id="PS00622">
    <property type="entry name" value="HTH_LUXR_1"/>
    <property type="match status" value="1"/>
</dbReference>
<evidence type="ECO:0000256" key="3">
    <source>
        <dbReference type="ARBA" id="ARBA00023125"/>
    </source>
</evidence>
<sequence>MSGMTGPTDLPGGSTDLPGGSTAPVGGSTGLTDSAGNPLIRVLLVDDQDLVRAGLRGILRERFGFQIVAECEDGSGALAAVRAHAPDIVLMDVRMPVLGGIAATAQLAAAAPGTPVLALTTFNDDEALAGMLRAGAAGFVLKHVPAEELQRAVRVVAEGGAWLDPAVTAHVLEVYRETPARSPERSGALDRLTGRELDVLRLIARGRTNAEIAADLSVGEGTVKTHVNHIFTKLDLRDRAAAIIFAFDHGLTDDR</sequence>
<dbReference type="InterPro" id="IPR011006">
    <property type="entry name" value="CheY-like_superfamily"/>
</dbReference>
<comment type="caution">
    <text evidence="9">The sequence shown here is derived from an EMBL/GenBank/DDBJ whole genome shotgun (WGS) entry which is preliminary data.</text>
</comment>
<dbReference type="SUPFAM" id="SSF46894">
    <property type="entry name" value="C-terminal effector domain of the bipartite response regulators"/>
    <property type="match status" value="1"/>
</dbReference>
<dbReference type="PANTHER" id="PTHR43214">
    <property type="entry name" value="TWO-COMPONENT RESPONSE REGULATOR"/>
    <property type="match status" value="1"/>
</dbReference>
<keyword evidence="10" id="KW-1185">Reference proteome</keyword>
<dbReference type="InterPro" id="IPR039420">
    <property type="entry name" value="WalR-like"/>
</dbReference>
<dbReference type="Pfam" id="PF00072">
    <property type="entry name" value="Response_reg"/>
    <property type="match status" value="1"/>
</dbReference>
<gene>
    <name evidence="9" type="ORF">GCM10009839_47040</name>
</gene>
<dbReference type="CDD" id="cd17535">
    <property type="entry name" value="REC_NarL-like"/>
    <property type="match status" value="1"/>
</dbReference>
<evidence type="ECO:0000259" key="7">
    <source>
        <dbReference type="PROSITE" id="PS50043"/>
    </source>
</evidence>
<dbReference type="SMART" id="SM00448">
    <property type="entry name" value="REC"/>
    <property type="match status" value="1"/>
</dbReference>
<name>A0ABN2UN23_9ACTN</name>
<evidence type="ECO:0000256" key="6">
    <source>
        <dbReference type="SAM" id="MobiDB-lite"/>
    </source>
</evidence>
<dbReference type="Gene3D" id="3.40.50.2300">
    <property type="match status" value="1"/>
</dbReference>
<feature type="modified residue" description="4-aspartylphosphate" evidence="5">
    <location>
        <position position="92"/>
    </location>
</feature>
<evidence type="ECO:0000313" key="10">
    <source>
        <dbReference type="Proteomes" id="UP001500751"/>
    </source>
</evidence>
<keyword evidence="2" id="KW-0805">Transcription regulation</keyword>
<dbReference type="SMART" id="SM00421">
    <property type="entry name" value="HTH_LUXR"/>
    <property type="match status" value="1"/>
</dbReference>
<dbReference type="InterPro" id="IPR016032">
    <property type="entry name" value="Sig_transdc_resp-reg_C-effctor"/>
</dbReference>
<organism evidence="9 10">
    <name type="scientific">Catenulispora yoronensis</name>
    <dbReference type="NCBI Taxonomy" id="450799"/>
    <lineage>
        <taxon>Bacteria</taxon>
        <taxon>Bacillati</taxon>
        <taxon>Actinomycetota</taxon>
        <taxon>Actinomycetes</taxon>
        <taxon>Catenulisporales</taxon>
        <taxon>Catenulisporaceae</taxon>
        <taxon>Catenulispora</taxon>
    </lineage>
</organism>
<feature type="domain" description="Response regulatory" evidence="8">
    <location>
        <begin position="41"/>
        <end position="157"/>
    </location>
</feature>
<dbReference type="InterPro" id="IPR001789">
    <property type="entry name" value="Sig_transdc_resp-reg_receiver"/>
</dbReference>
<keyword evidence="4" id="KW-0804">Transcription</keyword>
<dbReference type="Pfam" id="PF00196">
    <property type="entry name" value="GerE"/>
    <property type="match status" value="1"/>
</dbReference>
<evidence type="ECO:0000313" key="9">
    <source>
        <dbReference type="EMBL" id="GAA2039619.1"/>
    </source>
</evidence>
<dbReference type="Proteomes" id="UP001500751">
    <property type="component" value="Unassembled WGS sequence"/>
</dbReference>
<dbReference type="RefSeq" id="WP_344667805.1">
    <property type="nucleotide sequence ID" value="NZ_BAAAQN010000028.1"/>
</dbReference>
<dbReference type="PRINTS" id="PR00038">
    <property type="entry name" value="HTHLUXR"/>
</dbReference>
<dbReference type="CDD" id="cd06170">
    <property type="entry name" value="LuxR_C_like"/>
    <property type="match status" value="1"/>
</dbReference>
<evidence type="ECO:0000259" key="8">
    <source>
        <dbReference type="PROSITE" id="PS50110"/>
    </source>
</evidence>
<evidence type="ECO:0000256" key="4">
    <source>
        <dbReference type="ARBA" id="ARBA00023163"/>
    </source>
</evidence>
<dbReference type="SUPFAM" id="SSF52172">
    <property type="entry name" value="CheY-like"/>
    <property type="match status" value="1"/>
</dbReference>
<proteinExistence type="predicted"/>
<dbReference type="EMBL" id="BAAAQN010000028">
    <property type="protein sequence ID" value="GAA2039619.1"/>
    <property type="molecule type" value="Genomic_DNA"/>
</dbReference>
<evidence type="ECO:0000256" key="2">
    <source>
        <dbReference type="ARBA" id="ARBA00023015"/>
    </source>
</evidence>
<accession>A0ABN2UN23</accession>
<dbReference type="PROSITE" id="PS50110">
    <property type="entry name" value="RESPONSE_REGULATORY"/>
    <property type="match status" value="1"/>
</dbReference>
<reference evidence="10" key="1">
    <citation type="journal article" date="2019" name="Int. J. Syst. Evol. Microbiol.">
        <title>The Global Catalogue of Microorganisms (GCM) 10K type strain sequencing project: providing services to taxonomists for standard genome sequencing and annotation.</title>
        <authorList>
            <consortium name="The Broad Institute Genomics Platform"/>
            <consortium name="The Broad Institute Genome Sequencing Center for Infectious Disease"/>
            <person name="Wu L."/>
            <person name="Ma J."/>
        </authorList>
    </citation>
    <scope>NUCLEOTIDE SEQUENCE [LARGE SCALE GENOMIC DNA]</scope>
    <source>
        <strain evidence="10">JCM 16014</strain>
    </source>
</reference>
<evidence type="ECO:0000256" key="5">
    <source>
        <dbReference type="PROSITE-ProRule" id="PRU00169"/>
    </source>
</evidence>
<keyword evidence="1 5" id="KW-0597">Phosphoprotein</keyword>
<dbReference type="InterPro" id="IPR000792">
    <property type="entry name" value="Tscrpt_reg_LuxR_C"/>
</dbReference>
<dbReference type="InterPro" id="IPR058245">
    <property type="entry name" value="NreC/VraR/RcsB-like_REC"/>
</dbReference>
<feature type="domain" description="HTH luxR-type" evidence="7">
    <location>
        <begin position="185"/>
        <end position="250"/>
    </location>
</feature>